<accession>A0A9W6L8M8</accession>
<evidence type="ECO:0000256" key="1">
    <source>
        <dbReference type="ARBA" id="ARBA00005254"/>
    </source>
</evidence>
<dbReference type="SUPFAM" id="SSF52096">
    <property type="entry name" value="ClpP/crotonase"/>
    <property type="match status" value="1"/>
</dbReference>
<dbReference type="CDD" id="cd06558">
    <property type="entry name" value="crotonase-like"/>
    <property type="match status" value="1"/>
</dbReference>
<dbReference type="EMBL" id="BSFQ01000025">
    <property type="protein sequence ID" value="GLL13821.1"/>
    <property type="molecule type" value="Genomic_DNA"/>
</dbReference>
<protein>
    <submittedName>
        <fullName evidence="5">Enoyl CoA dehydratase/isomerase</fullName>
    </submittedName>
</protein>
<dbReference type="InterPro" id="IPR014748">
    <property type="entry name" value="Enoyl-CoA_hydra_C"/>
</dbReference>
<dbReference type="Pfam" id="PF00378">
    <property type="entry name" value="ECH_1"/>
    <property type="match status" value="1"/>
</dbReference>
<dbReference type="AlphaFoldDB" id="A0A9W6L8M8"/>
<evidence type="ECO:0000256" key="4">
    <source>
        <dbReference type="RuleBase" id="RU003707"/>
    </source>
</evidence>
<keyword evidence="3" id="KW-0456">Lyase</keyword>
<gene>
    <name evidence="5" type="ORF">GCM10017577_49650</name>
</gene>
<dbReference type="PANTHER" id="PTHR11941:SF169">
    <property type="entry name" value="(7AS)-7A-METHYL-1,5-DIOXO-2,3,5,6,7,7A-HEXAHYDRO-1H-INDENE-CARBOXYL-COA HYDROLASE"/>
    <property type="match status" value="1"/>
</dbReference>
<reference evidence="5" key="2">
    <citation type="submission" date="2023-01" db="EMBL/GenBank/DDBJ databases">
        <authorList>
            <person name="Sun Q."/>
            <person name="Evtushenko L."/>
        </authorList>
    </citation>
    <scope>NUCLEOTIDE SEQUENCE</scope>
    <source>
        <strain evidence="5">VKM Ac-1069</strain>
    </source>
</reference>
<dbReference type="GO" id="GO:0006635">
    <property type="term" value="P:fatty acid beta-oxidation"/>
    <property type="evidence" value="ECO:0007669"/>
    <property type="project" value="TreeGrafter"/>
</dbReference>
<dbReference type="Proteomes" id="UP001143463">
    <property type="component" value="Unassembled WGS sequence"/>
</dbReference>
<evidence type="ECO:0000313" key="6">
    <source>
        <dbReference type="Proteomes" id="UP001143463"/>
    </source>
</evidence>
<comment type="caution">
    <text evidence="5">The sequence shown here is derived from an EMBL/GenBank/DDBJ whole genome shotgun (WGS) entry which is preliminary data.</text>
</comment>
<dbReference type="InterPro" id="IPR001753">
    <property type="entry name" value="Enoyl-CoA_hydra/iso"/>
</dbReference>
<dbReference type="Gene3D" id="1.10.12.10">
    <property type="entry name" value="Lyase 2-enoyl-coa Hydratase, Chain A, domain 2"/>
    <property type="match status" value="1"/>
</dbReference>
<sequence>MGVRFEPEPENHLAVITIDRPEARNAVNAEVAQGIEEAVDAIEADDRIWVGILTGVPPVFSAGGDLKEIGKGRVKTLHTKRGGFAGFVRRERRKPFIAAVDGYALAGGTELALACDLVVASRGSTFGIPEVKRAVVAGAGGLFRLGRRIPFAVAMEWALTGDAYPAERAAELGLVNELAESGKALEAARALAARITVNAPVAVQLSRQLMIEATHLVDEDEAWERNRAVVRAAGETEDFAEGMKAFVEKRDPVWSGR</sequence>
<dbReference type="GO" id="GO:0016829">
    <property type="term" value="F:lyase activity"/>
    <property type="evidence" value="ECO:0007669"/>
    <property type="project" value="UniProtKB-KW"/>
</dbReference>
<dbReference type="PROSITE" id="PS00166">
    <property type="entry name" value="ENOYL_COA_HYDRATASE"/>
    <property type="match status" value="1"/>
</dbReference>
<dbReference type="PANTHER" id="PTHR11941">
    <property type="entry name" value="ENOYL-COA HYDRATASE-RELATED"/>
    <property type="match status" value="1"/>
</dbReference>
<name>A0A9W6L8M8_9PSEU</name>
<dbReference type="NCBIfam" id="NF006100">
    <property type="entry name" value="PRK08252.1"/>
    <property type="match status" value="1"/>
</dbReference>
<proteinExistence type="inferred from homology"/>
<evidence type="ECO:0000256" key="2">
    <source>
        <dbReference type="ARBA" id="ARBA00023098"/>
    </source>
</evidence>
<keyword evidence="2" id="KW-0443">Lipid metabolism</keyword>
<keyword evidence="6" id="KW-1185">Reference proteome</keyword>
<organism evidence="5 6">
    <name type="scientific">Pseudonocardia halophobica</name>
    <dbReference type="NCBI Taxonomy" id="29401"/>
    <lineage>
        <taxon>Bacteria</taxon>
        <taxon>Bacillati</taxon>
        <taxon>Actinomycetota</taxon>
        <taxon>Actinomycetes</taxon>
        <taxon>Pseudonocardiales</taxon>
        <taxon>Pseudonocardiaceae</taxon>
        <taxon>Pseudonocardia</taxon>
    </lineage>
</organism>
<comment type="similarity">
    <text evidence="1 4">Belongs to the enoyl-CoA hydratase/isomerase family.</text>
</comment>
<reference evidence="5" key="1">
    <citation type="journal article" date="2014" name="Int. J. Syst. Evol. Microbiol.">
        <title>Complete genome sequence of Corynebacterium casei LMG S-19264T (=DSM 44701T), isolated from a smear-ripened cheese.</title>
        <authorList>
            <consortium name="US DOE Joint Genome Institute (JGI-PGF)"/>
            <person name="Walter F."/>
            <person name="Albersmeier A."/>
            <person name="Kalinowski J."/>
            <person name="Ruckert C."/>
        </authorList>
    </citation>
    <scope>NUCLEOTIDE SEQUENCE</scope>
    <source>
        <strain evidence="5">VKM Ac-1069</strain>
    </source>
</reference>
<dbReference type="RefSeq" id="WP_037049886.1">
    <property type="nucleotide sequence ID" value="NZ_BAAAUZ010000051.1"/>
</dbReference>
<dbReference type="InterPro" id="IPR018376">
    <property type="entry name" value="Enoyl-CoA_hyd/isom_CS"/>
</dbReference>
<dbReference type="InterPro" id="IPR029045">
    <property type="entry name" value="ClpP/crotonase-like_dom_sf"/>
</dbReference>
<evidence type="ECO:0000256" key="3">
    <source>
        <dbReference type="ARBA" id="ARBA00023239"/>
    </source>
</evidence>
<dbReference type="Gene3D" id="3.90.226.10">
    <property type="entry name" value="2-enoyl-CoA Hydratase, Chain A, domain 1"/>
    <property type="match status" value="1"/>
</dbReference>
<evidence type="ECO:0000313" key="5">
    <source>
        <dbReference type="EMBL" id="GLL13821.1"/>
    </source>
</evidence>